<gene>
    <name evidence="1" type="ORF">PR048_011902</name>
</gene>
<evidence type="ECO:0000313" key="2">
    <source>
        <dbReference type="Proteomes" id="UP001159363"/>
    </source>
</evidence>
<proteinExistence type="predicted"/>
<organism evidence="1 2">
    <name type="scientific">Dryococelus australis</name>
    <dbReference type="NCBI Taxonomy" id="614101"/>
    <lineage>
        <taxon>Eukaryota</taxon>
        <taxon>Metazoa</taxon>
        <taxon>Ecdysozoa</taxon>
        <taxon>Arthropoda</taxon>
        <taxon>Hexapoda</taxon>
        <taxon>Insecta</taxon>
        <taxon>Pterygota</taxon>
        <taxon>Neoptera</taxon>
        <taxon>Polyneoptera</taxon>
        <taxon>Phasmatodea</taxon>
        <taxon>Verophasmatodea</taxon>
        <taxon>Anareolatae</taxon>
        <taxon>Phasmatidae</taxon>
        <taxon>Eurycanthinae</taxon>
        <taxon>Dryococelus</taxon>
    </lineage>
</organism>
<protein>
    <submittedName>
        <fullName evidence="1">Uncharacterized protein</fullName>
    </submittedName>
</protein>
<sequence length="527" mass="59763">MARSSPWYSTFHVGIMNSKNHSIFRESLGLRLSCTFPGRAQLSPIHSMRLAEKCRAPEVFPPSRSTTSHMLRSSLSTCSTHFGAKNLPPHHPTFQKNLSRDKSLGCARQPYLSSRHCSQGCHSLEELTRKQQYADITIKTNRMAFRRLQENFYQPCHLYIEQGGDTMEEHIEIGNGSSNGSQQVMSPIPTATSMDIYPTSDYDERINAKDGMSAVESNPGEVIDRRVFLWISHFPRLCIPMLLSRYSPRFIGSQYIAIKSRPNLATLHQEEKGTENQSRPATMLWRRTTTKLDPSDLELDLIMTQHVCTCARAQLIGCTKPPCLIEAGLCHLHKSYSQKQEGLATLLQQAQLDNRNPREHHGYRMSIMRHDDNRPHTKVPGLPLDGIGCTKGGRALRLWPLARGTRVREHPIRVNTYEISPFHAGVIVYRVRCGESGSKGLTSHRGMLGYRKTTLPQIPRKLVDKYAFQADSKWLDHSEFHYRWGPPGFSHMGIAPDDIADRRIFSGLSRFPHPCIPAMLHTHLVSP</sequence>
<name>A0ABQ9HMU4_9NEOP</name>
<keyword evidence="2" id="KW-1185">Reference proteome</keyword>
<reference evidence="1 2" key="1">
    <citation type="submission" date="2023-02" db="EMBL/GenBank/DDBJ databases">
        <title>LHISI_Scaffold_Assembly.</title>
        <authorList>
            <person name="Stuart O.P."/>
            <person name="Cleave R."/>
            <person name="Magrath M.J.L."/>
            <person name="Mikheyev A.S."/>
        </authorList>
    </citation>
    <scope>NUCLEOTIDE SEQUENCE [LARGE SCALE GENOMIC DNA]</scope>
    <source>
        <strain evidence="1">Daus_M_001</strain>
        <tissue evidence="1">Leg muscle</tissue>
    </source>
</reference>
<dbReference type="EMBL" id="JARBHB010000004">
    <property type="protein sequence ID" value="KAJ8885704.1"/>
    <property type="molecule type" value="Genomic_DNA"/>
</dbReference>
<accession>A0ABQ9HMU4</accession>
<dbReference type="Proteomes" id="UP001159363">
    <property type="component" value="Chromosome X"/>
</dbReference>
<evidence type="ECO:0000313" key="1">
    <source>
        <dbReference type="EMBL" id="KAJ8885704.1"/>
    </source>
</evidence>
<comment type="caution">
    <text evidence="1">The sequence shown here is derived from an EMBL/GenBank/DDBJ whole genome shotgun (WGS) entry which is preliminary data.</text>
</comment>